<dbReference type="Proteomes" id="UP000297385">
    <property type="component" value="Unassembled WGS sequence"/>
</dbReference>
<gene>
    <name evidence="2" type="ORF">E2553_45760</name>
</gene>
<evidence type="ECO:0000313" key="2">
    <source>
        <dbReference type="EMBL" id="TFE36936.1"/>
    </source>
</evidence>
<sequence length="113" mass="11710">MSSRNSLFTVVAALAALGCALVIIGCAVESQSQLQLLRVAGTAGLDAYRAHVASHQLSFVGFMVESVTGHCYARGALVQGLGFWLITAAAASAVATVLLTALDWIKQRPGLAH</sequence>
<dbReference type="RefSeq" id="WP_134466850.1">
    <property type="nucleotide sequence ID" value="NZ_SNVI01000008.1"/>
</dbReference>
<feature type="transmembrane region" description="Helical" evidence="1">
    <location>
        <begin position="83"/>
        <end position="105"/>
    </location>
</feature>
<name>A0A4Y8MHJ0_9BURK</name>
<keyword evidence="1" id="KW-0472">Membrane</keyword>
<reference evidence="2 3" key="1">
    <citation type="submission" date="2019-03" db="EMBL/GenBank/DDBJ databases">
        <title>Complete Genome Sequence of Paraburkholderia dipogonis ICMP 19430T, a Nitrogen-fixing Symbiont of the South African Invasive Legume Dipogon lignosus in New Zealand.</title>
        <authorList>
            <person name="De Meyer S.E."/>
        </authorList>
    </citation>
    <scope>NUCLEOTIDE SEQUENCE [LARGE SCALE GENOMIC DNA]</scope>
    <source>
        <strain evidence="2 3">ICMP 19430</strain>
    </source>
</reference>
<dbReference type="EMBL" id="SNVI01000008">
    <property type="protein sequence ID" value="TFE36936.1"/>
    <property type="molecule type" value="Genomic_DNA"/>
</dbReference>
<comment type="caution">
    <text evidence="2">The sequence shown here is derived from an EMBL/GenBank/DDBJ whole genome shotgun (WGS) entry which is preliminary data.</text>
</comment>
<organism evidence="2 3">
    <name type="scientific">Paraburkholderia dipogonis</name>
    <dbReference type="NCBI Taxonomy" id="1211383"/>
    <lineage>
        <taxon>Bacteria</taxon>
        <taxon>Pseudomonadati</taxon>
        <taxon>Pseudomonadota</taxon>
        <taxon>Betaproteobacteria</taxon>
        <taxon>Burkholderiales</taxon>
        <taxon>Burkholderiaceae</taxon>
        <taxon>Paraburkholderia</taxon>
    </lineage>
</organism>
<keyword evidence="1" id="KW-0812">Transmembrane</keyword>
<evidence type="ECO:0000256" key="1">
    <source>
        <dbReference type="SAM" id="Phobius"/>
    </source>
</evidence>
<keyword evidence="1" id="KW-1133">Transmembrane helix</keyword>
<dbReference type="AlphaFoldDB" id="A0A4Y8MHJ0"/>
<accession>A0A4Y8MHJ0</accession>
<evidence type="ECO:0000313" key="3">
    <source>
        <dbReference type="Proteomes" id="UP000297385"/>
    </source>
</evidence>
<dbReference type="PROSITE" id="PS51257">
    <property type="entry name" value="PROKAR_LIPOPROTEIN"/>
    <property type="match status" value="1"/>
</dbReference>
<proteinExistence type="predicted"/>
<protein>
    <recommendedName>
        <fullName evidence="4">Lipoprotein</fullName>
    </recommendedName>
</protein>
<evidence type="ECO:0008006" key="4">
    <source>
        <dbReference type="Google" id="ProtNLM"/>
    </source>
</evidence>